<dbReference type="GeneID" id="17297807"/>
<dbReference type="AlphaFoldDB" id="L1IY79"/>
<dbReference type="EnsemblProtists" id="EKX41067">
    <property type="protein sequence ID" value="EKX41067"/>
    <property type="gene ID" value="GUITHDRAFT_112803"/>
</dbReference>
<sequence>MSGDGATNDNFVCMGCFQILRKTMLLDGDYVSSQDNWLFAQQFAQLCYAPTPSLMTQDPCSMANERAGDHASDVFYKIEDN</sequence>
<evidence type="ECO:0000313" key="2">
    <source>
        <dbReference type="EnsemblProtists" id="EKX41067"/>
    </source>
</evidence>
<evidence type="ECO:0000313" key="1">
    <source>
        <dbReference type="EMBL" id="EKX41067.1"/>
    </source>
</evidence>
<dbReference type="RefSeq" id="XP_005828047.1">
    <property type="nucleotide sequence ID" value="XM_005827990.1"/>
</dbReference>
<dbReference type="HOGENOM" id="CLU_2578939_0_0_1"/>
<evidence type="ECO:0000313" key="3">
    <source>
        <dbReference type="Proteomes" id="UP000011087"/>
    </source>
</evidence>
<reference evidence="2" key="3">
    <citation type="submission" date="2015-06" db="UniProtKB">
        <authorList>
            <consortium name="EnsemblProtists"/>
        </authorList>
    </citation>
    <scope>IDENTIFICATION</scope>
</reference>
<keyword evidence="3" id="KW-1185">Reference proteome</keyword>
<reference evidence="1 3" key="1">
    <citation type="journal article" date="2012" name="Nature">
        <title>Algal genomes reveal evolutionary mosaicism and the fate of nucleomorphs.</title>
        <authorList>
            <consortium name="DOE Joint Genome Institute"/>
            <person name="Curtis B.A."/>
            <person name="Tanifuji G."/>
            <person name="Burki F."/>
            <person name="Gruber A."/>
            <person name="Irimia M."/>
            <person name="Maruyama S."/>
            <person name="Arias M.C."/>
            <person name="Ball S.G."/>
            <person name="Gile G.H."/>
            <person name="Hirakawa Y."/>
            <person name="Hopkins J.F."/>
            <person name="Kuo A."/>
            <person name="Rensing S.A."/>
            <person name="Schmutz J."/>
            <person name="Symeonidi A."/>
            <person name="Elias M."/>
            <person name="Eveleigh R.J."/>
            <person name="Herman E.K."/>
            <person name="Klute M.J."/>
            <person name="Nakayama T."/>
            <person name="Obornik M."/>
            <person name="Reyes-Prieto A."/>
            <person name="Armbrust E.V."/>
            <person name="Aves S.J."/>
            <person name="Beiko R.G."/>
            <person name="Coutinho P."/>
            <person name="Dacks J.B."/>
            <person name="Durnford D.G."/>
            <person name="Fast N.M."/>
            <person name="Green B.R."/>
            <person name="Grisdale C.J."/>
            <person name="Hempel F."/>
            <person name="Henrissat B."/>
            <person name="Hoppner M.P."/>
            <person name="Ishida K."/>
            <person name="Kim E."/>
            <person name="Koreny L."/>
            <person name="Kroth P.G."/>
            <person name="Liu Y."/>
            <person name="Malik S.B."/>
            <person name="Maier U.G."/>
            <person name="McRose D."/>
            <person name="Mock T."/>
            <person name="Neilson J.A."/>
            <person name="Onodera N.T."/>
            <person name="Poole A.M."/>
            <person name="Pritham E.J."/>
            <person name="Richards T.A."/>
            <person name="Rocap G."/>
            <person name="Roy S.W."/>
            <person name="Sarai C."/>
            <person name="Schaack S."/>
            <person name="Shirato S."/>
            <person name="Slamovits C.H."/>
            <person name="Spencer D.F."/>
            <person name="Suzuki S."/>
            <person name="Worden A.Z."/>
            <person name="Zauner S."/>
            <person name="Barry K."/>
            <person name="Bell C."/>
            <person name="Bharti A.K."/>
            <person name="Crow J.A."/>
            <person name="Grimwood J."/>
            <person name="Kramer R."/>
            <person name="Lindquist E."/>
            <person name="Lucas S."/>
            <person name="Salamov A."/>
            <person name="McFadden G.I."/>
            <person name="Lane C.E."/>
            <person name="Keeling P.J."/>
            <person name="Gray M.W."/>
            <person name="Grigoriev I.V."/>
            <person name="Archibald J.M."/>
        </authorList>
    </citation>
    <scope>NUCLEOTIDE SEQUENCE</scope>
    <source>
        <strain evidence="1 3">CCMP2712</strain>
    </source>
</reference>
<reference evidence="3" key="2">
    <citation type="submission" date="2012-11" db="EMBL/GenBank/DDBJ databases">
        <authorList>
            <person name="Kuo A."/>
            <person name="Curtis B.A."/>
            <person name="Tanifuji G."/>
            <person name="Burki F."/>
            <person name="Gruber A."/>
            <person name="Irimia M."/>
            <person name="Maruyama S."/>
            <person name="Arias M.C."/>
            <person name="Ball S.G."/>
            <person name="Gile G.H."/>
            <person name="Hirakawa Y."/>
            <person name="Hopkins J.F."/>
            <person name="Rensing S.A."/>
            <person name="Schmutz J."/>
            <person name="Symeonidi A."/>
            <person name="Elias M."/>
            <person name="Eveleigh R.J."/>
            <person name="Herman E.K."/>
            <person name="Klute M.J."/>
            <person name="Nakayama T."/>
            <person name="Obornik M."/>
            <person name="Reyes-Prieto A."/>
            <person name="Armbrust E.V."/>
            <person name="Aves S.J."/>
            <person name="Beiko R.G."/>
            <person name="Coutinho P."/>
            <person name="Dacks J.B."/>
            <person name="Durnford D.G."/>
            <person name="Fast N.M."/>
            <person name="Green B.R."/>
            <person name="Grisdale C."/>
            <person name="Hempe F."/>
            <person name="Henrissat B."/>
            <person name="Hoppner M.P."/>
            <person name="Ishida K.-I."/>
            <person name="Kim E."/>
            <person name="Koreny L."/>
            <person name="Kroth P.G."/>
            <person name="Liu Y."/>
            <person name="Malik S.-B."/>
            <person name="Maier U.G."/>
            <person name="McRose D."/>
            <person name="Mock T."/>
            <person name="Neilson J.A."/>
            <person name="Onodera N.T."/>
            <person name="Poole A.M."/>
            <person name="Pritham E.J."/>
            <person name="Richards T.A."/>
            <person name="Rocap G."/>
            <person name="Roy S.W."/>
            <person name="Sarai C."/>
            <person name="Schaack S."/>
            <person name="Shirato S."/>
            <person name="Slamovits C.H."/>
            <person name="Spencer D.F."/>
            <person name="Suzuki S."/>
            <person name="Worden A.Z."/>
            <person name="Zauner S."/>
            <person name="Barry K."/>
            <person name="Bell C."/>
            <person name="Bharti A.K."/>
            <person name="Crow J.A."/>
            <person name="Grimwood J."/>
            <person name="Kramer R."/>
            <person name="Lindquist E."/>
            <person name="Lucas S."/>
            <person name="Salamov A."/>
            <person name="McFadden G.I."/>
            <person name="Lane C.E."/>
            <person name="Keeling P.J."/>
            <person name="Gray M.W."/>
            <person name="Grigoriev I.V."/>
            <person name="Archibald J.M."/>
        </authorList>
    </citation>
    <scope>NUCLEOTIDE SEQUENCE</scope>
    <source>
        <strain evidence="3">CCMP2712</strain>
    </source>
</reference>
<name>L1IY79_GUITC</name>
<dbReference type="EMBL" id="JH993026">
    <property type="protein sequence ID" value="EKX41067.1"/>
    <property type="molecule type" value="Genomic_DNA"/>
</dbReference>
<protein>
    <submittedName>
        <fullName evidence="1 2">Uncharacterized protein</fullName>
    </submittedName>
</protein>
<accession>L1IY79</accession>
<dbReference type="Proteomes" id="UP000011087">
    <property type="component" value="Unassembled WGS sequence"/>
</dbReference>
<gene>
    <name evidence="1" type="ORF">GUITHDRAFT_112803</name>
</gene>
<organism evidence="1">
    <name type="scientific">Guillardia theta (strain CCMP2712)</name>
    <name type="common">Cryptophyte</name>
    <dbReference type="NCBI Taxonomy" id="905079"/>
    <lineage>
        <taxon>Eukaryota</taxon>
        <taxon>Cryptophyceae</taxon>
        <taxon>Pyrenomonadales</taxon>
        <taxon>Geminigeraceae</taxon>
        <taxon>Guillardia</taxon>
    </lineage>
</organism>
<proteinExistence type="predicted"/>
<dbReference type="KEGG" id="gtt:GUITHDRAFT_112803"/>
<dbReference type="PaxDb" id="55529-EKX41067"/>